<name>A0A0K9P787_ZOSMR</name>
<evidence type="ECO:0000256" key="1">
    <source>
        <dbReference type="SAM" id="MobiDB-lite"/>
    </source>
</evidence>
<dbReference type="EMBL" id="LFYR01001183">
    <property type="protein sequence ID" value="KMZ64082.1"/>
    <property type="molecule type" value="Genomic_DNA"/>
</dbReference>
<accession>A0A0K9P787</accession>
<dbReference type="AlphaFoldDB" id="A0A0K9P787"/>
<organism evidence="2 3">
    <name type="scientific">Zostera marina</name>
    <name type="common">Eelgrass</name>
    <dbReference type="NCBI Taxonomy" id="29655"/>
    <lineage>
        <taxon>Eukaryota</taxon>
        <taxon>Viridiplantae</taxon>
        <taxon>Streptophyta</taxon>
        <taxon>Embryophyta</taxon>
        <taxon>Tracheophyta</taxon>
        <taxon>Spermatophyta</taxon>
        <taxon>Magnoliopsida</taxon>
        <taxon>Liliopsida</taxon>
        <taxon>Zosteraceae</taxon>
        <taxon>Zostera</taxon>
    </lineage>
</organism>
<evidence type="ECO:0000313" key="2">
    <source>
        <dbReference type="EMBL" id="KMZ64082.1"/>
    </source>
</evidence>
<gene>
    <name evidence="2" type="ORF">ZOSMA_383G00010</name>
</gene>
<dbReference type="Proteomes" id="UP000036987">
    <property type="component" value="Unassembled WGS sequence"/>
</dbReference>
<evidence type="ECO:0000313" key="3">
    <source>
        <dbReference type="Proteomes" id="UP000036987"/>
    </source>
</evidence>
<comment type="caution">
    <text evidence="2">The sequence shown here is derived from an EMBL/GenBank/DDBJ whole genome shotgun (WGS) entry which is preliminary data.</text>
</comment>
<proteinExistence type="predicted"/>
<reference evidence="3" key="1">
    <citation type="journal article" date="2016" name="Nature">
        <title>The genome of the seagrass Zostera marina reveals angiosperm adaptation to the sea.</title>
        <authorList>
            <person name="Olsen J.L."/>
            <person name="Rouze P."/>
            <person name="Verhelst B."/>
            <person name="Lin Y.-C."/>
            <person name="Bayer T."/>
            <person name="Collen J."/>
            <person name="Dattolo E."/>
            <person name="De Paoli E."/>
            <person name="Dittami S."/>
            <person name="Maumus F."/>
            <person name="Michel G."/>
            <person name="Kersting A."/>
            <person name="Lauritano C."/>
            <person name="Lohaus R."/>
            <person name="Toepel M."/>
            <person name="Tonon T."/>
            <person name="Vanneste K."/>
            <person name="Amirebrahimi M."/>
            <person name="Brakel J."/>
            <person name="Bostroem C."/>
            <person name="Chovatia M."/>
            <person name="Grimwood J."/>
            <person name="Jenkins J.W."/>
            <person name="Jueterbock A."/>
            <person name="Mraz A."/>
            <person name="Stam W.T."/>
            <person name="Tice H."/>
            <person name="Bornberg-Bauer E."/>
            <person name="Green P.J."/>
            <person name="Pearson G.A."/>
            <person name="Procaccini G."/>
            <person name="Duarte C.M."/>
            <person name="Schmutz J."/>
            <person name="Reusch T.B.H."/>
            <person name="Van de Peer Y."/>
        </authorList>
    </citation>
    <scope>NUCLEOTIDE SEQUENCE [LARGE SCALE GENOMIC DNA]</scope>
    <source>
        <strain evidence="3">cv. Finnish</strain>
    </source>
</reference>
<protein>
    <submittedName>
        <fullName evidence="2">Uncharacterized protein</fullName>
    </submittedName>
</protein>
<keyword evidence="3" id="KW-1185">Reference proteome</keyword>
<sequence>MVRSPVQRHPSTPSGRRATTVHAPVPVHIPACSTTTVLWIRRNMGNPALRSILIPTIPRYQKNTFIIPSTGSTDTTRYGHLRFTFHPVADHTALTNITFIFRSTGSIIRQANNSLFKRYCRSTKVIFPDKEHPNIIED</sequence>
<feature type="region of interest" description="Disordered" evidence="1">
    <location>
        <begin position="1"/>
        <end position="21"/>
    </location>
</feature>